<feature type="region of interest" description="Disordered" evidence="1">
    <location>
        <begin position="73"/>
        <end position="203"/>
    </location>
</feature>
<evidence type="ECO:0000313" key="2">
    <source>
        <dbReference type="Proteomes" id="UP000694867"/>
    </source>
</evidence>
<sequence length="316" mass="35050">MAQLSSQFSSVEFEADLKQDIRDAAANLVNDVIFRAKEMAQRSIIQHQAFSVVEEENEDALLEEELASQYPAKKRFQSFSGPTPEIQIDFVGDRTPSPDEPSSYVAPVYQRQVKIKHSSSGDESDSNEDSEPKRRPREIATTGMPNGRVHDGVVDREPTSRDNSGAEYCRRKAAKEYMSSKPASLPFADDSPPGLGSAETPSEATISARVAATKSSLKSDFVFQKSDPAKDPTLRQFVEEYIRGISEQAQLLADERARKSIPHAKYHSPTDGPRASVVITAKSNEGPWYYRAREALSRCLQSTCFCIKIGRQPEAL</sequence>
<dbReference type="AlphaFoldDB" id="A0AAJ7SDX3"/>
<gene>
    <name evidence="3" type="primary">LOC100899684</name>
</gene>
<feature type="compositionally biased region" description="Basic and acidic residues" evidence="1">
    <location>
        <begin position="148"/>
        <end position="160"/>
    </location>
</feature>
<proteinExistence type="predicted"/>
<evidence type="ECO:0000313" key="3">
    <source>
        <dbReference type="RefSeq" id="XP_028966310.1"/>
    </source>
</evidence>
<reference evidence="3" key="1">
    <citation type="submission" date="2025-08" db="UniProtKB">
        <authorList>
            <consortium name="RefSeq"/>
        </authorList>
    </citation>
    <scope>IDENTIFICATION</scope>
</reference>
<name>A0AAJ7SDX3_9ACAR</name>
<dbReference type="GeneID" id="100899684"/>
<evidence type="ECO:0000256" key="1">
    <source>
        <dbReference type="SAM" id="MobiDB-lite"/>
    </source>
</evidence>
<accession>A0AAJ7SDX3</accession>
<organism evidence="2 3">
    <name type="scientific">Galendromus occidentalis</name>
    <name type="common">western predatory mite</name>
    <dbReference type="NCBI Taxonomy" id="34638"/>
    <lineage>
        <taxon>Eukaryota</taxon>
        <taxon>Metazoa</taxon>
        <taxon>Ecdysozoa</taxon>
        <taxon>Arthropoda</taxon>
        <taxon>Chelicerata</taxon>
        <taxon>Arachnida</taxon>
        <taxon>Acari</taxon>
        <taxon>Parasitiformes</taxon>
        <taxon>Mesostigmata</taxon>
        <taxon>Gamasina</taxon>
        <taxon>Phytoseioidea</taxon>
        <taxon>Phytoseiidae</taxon>
        <taxon>Typhlodrominae</taxon>
        <taxon>Galendromus</taxon>
    </lineage>
</organism>
<dbReference type="Proteomes" id="UP000694867">
    <property type="component" value="Unplaced"/>
</dbReference>
<dbReference type="KEGG" id="goe:100899684"/>
<protein>
    <submittedName>
        <fullName evidence="3">Uncharacterized protein LOC100899684</fullName>
    </submittedName>
</protein>
<dbReference type="RefSeq" id="XP_028966310.1">
    <property type="nucleotide sequence ID" value="XM_029110477.1"/>
</dbReference>
<keyword evidence="2" id="KW-1185">Reference proteome</keyword>